<evidence type="ECO:0000256" key="1">
    <source>
        <dbReference type="SAM" id="MobiDB-lite"/>
    </source>
</evidence>
<feature type="signal peptide" evidence="2">
    <location>
        <begin position="1"/>
        <end position="19"/>
    </location>
</feature>
<evidence type="ECO:0000313" key="5">
    <source>
        <dbReference type="Proteomes" id="UP000002358"/>
    </source>
</evidence>
<feature type="domain" description="Chitin-binding type-2" evidence="3">
    <location>
        <begin position="496"/>
        <end position="555"/>
    </location>
</feature>
<organism evidence="4 5">
    <name type="scientific">Nasonia vitripennis</name>
    <name type="common">Parasitic wasp</name>
    <dbReference type="NCBI Taxonomy" id="7425"/>
    <lineage>
        <taxon>Eukaryota</taxon>
        <taxon>Metazoa</taxon>
        <taxon>Ecdysozoa</taxon>
        <taxon>Arthropoda</taxon>
        <taxon>Hexapoda</taxon>
        <taxon>Insecta</taxon>
        <taxon>Pterygota</taxon>
        <taxon>Neoptera</taxon>
        <taxon>Endopterygota</taxon>
        <taxon>Hymenoptera</taxon>
        <taxon>Apocrita</taxon>
        <taxon>Proctotrupomorpha</taxon>
        <taxon>Chalcidoidea</taxon>
        <taxon>Pteromalidae</taxon>
        <taxon>Pteromalinae</taxon>
        <taxon>Nasonia</taxon>
    </lineage>
</organism>
<feature type="region of interest" description="Disordered" evidence="1">
    <location>
        <begin position="602"/>
        <end position="627"/>
    </location>
</feature>
<dbReference type="PANTHER" id="PTHR22933">
    <property type="entry name" value="FI18007P1-RELATED"/>
    <property type="match status" value="1"/>
</dbReference>
<evidence type="ECO:0000259" key="3">
    <source>
        <dbReference type="PROSITE" id="PS50940"/>
    </source>
</evidence>
<dbReference type="KEGG" id="nvi:103317308"/>
<feature type="region of interest" description="Disordered" evidence="1">
    <location>
        <begin position="172"/>
        <end position="195"/>
    </location>
</feature>
<evidence type="ECO:0000313" key="4">
    <source>
        <dbReference type="EnsemblMetazoa" id="XP_008213083"/>
    </source>
</evidence>
<dbReference type="RefSeq" id="XP_008213083.1">
    <property type="nucleotide sequence ID" value="XM_008214861.3"/>
</dbReference>
<dbReference type="InterPro" id="IPR002557">
    <property type="entry name" value="Chitin-bd_dom"/>
</dbReference>
<dbReference type="InterPro" id="IPR036508">
    <property type="entry name" value="Chitin-bd_dom_sf"/>
</dbReference>
<dbReference type="GeneID" id="103317308"/>
<dbReference type="GO" id="GO:0005576">
    <property type="term" value="C:extracellular region"/>
    <property type="evidence" value="ECO:0007669"/>
    <property type="project" value="InterPro"/>
</dbReference>
<dbReference type="OrthoDB" id="541276at2759"/>
<dbReference type="GO" id="GO:0008061">
    <property type="term" value="F:chitin binding"/>
    <property type="evidence" value="ECO:0007669"/>
    <property type="project" value="InterPro"/>
</dbReference>
<accession>A0A7M7H7X1</accession>
<name>A0A7M7H7X1_NASVI</name>
<dbReference type="Gene3D" id="2.170.140.10">
    <property type="entry name" value="Chitin binding domain"/>
    <property type="match status" value="1"/>
</dbReference>
<dbReference type="Proteomes" id="UP000002358">
    <property type="component" value="Chromosome 1"/>
</dbReference>
<dbReference type="InterPro" id="IPR052976">
    <property type="entry name" value="Scoloptoxin-like"/>
</dbReference>
<feature type="compositionally biased region" description="Polar residues" evidence="1">
    <location>
        <begin position="618"/>
        <end position="627"/>
    </location>
</feature>
<dbReference type="SMART" id="SM00494">
    <property type="entry name" value="ChtBD2"/>
    <property type="match status" value="1"/>
</dbReference>
<sequence>MSVARIALFVSFVTLGILSHQLTSCIKVSVDLPINVSTSTTTIQDYEDLDTVNLSDAEIRERYRRLIPYMTYYVLNNYLQQPQHKPVAAPVSPHPRPAAKQRYNLQPPQRPMIPETERFVPSVQYNPKEIGSEREVDYFVPVRYNNGPKEQTTQQQILPAYEDYGAVRTVRPPPMTITVPETRYRTSPRPSTSFAPQKLKLSPLAKYQQSQQPPLDYSLYNQAAAEEFESVRFTTPRPQPALRYPPQQPVAPRPTVLEPVPLQAHVSLNNVLKSLQLTNQLPEVLSKDNIDSSIKTLVEILNILNLGKKQQNYAPAYQKPVYTKPKVITESNYQATQLSVTPHNELVQINPASTYINHIKSQMLAPIPAAPLPHHEDRIEVKPLRPYVQPQTEAPVPPRPPVNDKIIEYYVPIVQDIDEEKPTYNPVKEHNTEQSTVGDYRVEEHRDEILEDERFSLPVNTESPTQGVAPPSLKYGATRGKPHIDYPAYTDIPETNFNCKQQRYKGFFGDPETGCQVWHYCDLNGGKSSFLCPNGTIFSQVALTCDWWFNVKCESTTQLYVLNERLYKYILPVVPKFPEDFSGPEVDKYLQLKFREMEAKMKEKKKKKTEEKDKDAINTLQSIEDAK</sequence>
<dbReference type="AlphaFoldDB" id="A0A7M7H7X1"/>
<protein>
    <recommendedName>
        <fullName evidence="3">Chitin-binding type-2 domain-containing protein</fullName>
    </recommendedName>
</protein>
<evidence type="ECO:0000256" key="2">
    <source>
        <dbReference type="SAM" id="SignalP"/>
    </source>
</evidence>
<reference evidence="4" key="1">
    <citation type="submission" date="2021-01" db="UniProtKB">
        <authorList>
            <consortium name="EnsemblMetazoa"/>
        </authorList>
    </citation>
    <scope>IDENTIFICATION</scope>
</reference>
<dbReference type="SUPFAM" id="SSF57625">
    <property type="entry name" value="Invertebrate chitin-binding proteins"/>
    <property type="match status" value="1"/>
</dbReference>
<dbReference type="Pfam" id="PF01607">
    <property type="entry name" value="CBM_14"/>
    <property type="match status" value="1"/>
</dbReference>
<dbReference type="EnsemblMetazoa" id="XM_008214861">
    <property type="protein sequence ID" value="XP_008213083"/>
    <property type="gene ID" value="LOC103317308"/>
</dbReference>
<dbReference type="PANTHER" id="PTHR22933:SF18">
    <property type="match status" value="1"/>
</dbReference>
<keyword evidence="5" id="KW-1185">Reference proteome</keyword>
<dbReference type="PROSITE" id="PS50940">
    <property type="entry name" value="CHIT_BIND_II"/>
    <property type="match status" value="1"/>
</dbReference>
<feature type="chain" id="PRO_5029795065" description="Chitin-binding type-2 domain-containing protein" evidence="2">
    <location>
        <begin position="20"/>
        <end position="627"/>
    </location>
</feature>
<keyword evidence="2" id="KW-0732">Signal</keyword>
<dbReference type="InParanoid" id="A0A7M7H7X1"/>
<proteinExistence type="predicted"/>